<keyword evidence="5 7" id="KW-0456">Lyase</keyword>
<evidence type="ECO:0000256" key="4">
    <source>
        <dbReference type="ARBA" id="ARBA00022898"/>
    </source>
</evidence>
<dbReference type="PANTHER" id="PTHR48078">
    <property type="entry name" value="THREONINE DEHYDRATASE, MITOCHONDRIAL-RELATED"/>
    <property type="match status" value="1"/>
</dbReference>
<dbReference type="CDD" id="cd04886">
    <property type="entry name" value="ACT_ThrD-II-like"/>
    <property type="match status" value="1"/>
</dbReference>
<accession>E3H8N0</accession>
<dbReference type="PANTHER" id="PTHR48078:SF6">
    <property type="entry name" value="L-THREONINE DEHYDRATASE CATABOLIC TDCB"/>
    <property type="match status" value="1"/>
</dbReference>
<dbReference type="Proteomes" id="UP000006875">
    <property type="component" value="Chromosome"/>
</dbReference>
<evidence type="ECO:0000313" key="8">
    <source>
        <dbReference type="Proteomes" id="UP000006875"/>
    </source>
</evidence>
<dbReference type="GO" id="GO:0006565">
    <property type="term" value="P:L-serine catabolic process"/>
    <property type="evidence" value="ECO:0007669"/>
    <property type="project" value="TreeGrafter"/>
</dbReference>
<dbReference type="PROSITE" id="PS51671">
    <property type="entry name" value="ACT"/>
    <property type="match status" value="1"/>
</dbReference>
<dbReference type="eggNOG" id="COG1171">
    <property type="taxonomic scope" value="Bacteria"/>
</dbReference>
<dbReference type="EC" id="4.3.1.19" evidence="3"/>
<name>E3H8N0_ILYPC</name>
<dbReference type="FunFam" id="3.40.50.1100:FF:000007">
    <property type="entry name" value="L-threonine dehydratase catabolic TdcB"/>
    <property type="match status" value="1"/>
</dbReference>
<keyword evidence="8" id="KW-1185">Reference proteome</keyword>
<dbReference type="GO" id="GO:0004794">
    <property type="term" value="F:threonine deaminase activity"/>
    <property type="evidence" value="ECO:0007669"/>
    <property type="project" value="UniProtKB-EC"/>
</dbReference>
<evidence type="ECO:0000313" key="7">
    <source>
        <dbReference type="EMBL" id="ADO83012.1"/>
    </source>
</evidence>
<evidence type="ECO:0000259" key="6">
    <source>
        <dbReference type="PROSITE" id="PS51671"/>
    </source>
</evidence>
<dbReference type="PROSITE" id="PS00165">
    <property type="entry name" value="DEHYDRATASE_SER_THR"/>
    <property type="match status" value="1"/>
</dbReference>
<dbReference type="NCBIfam" id="TIGR01127">
    <property type="entry name" value="ilvA_1Cterm"/>
    <property type="match status" value="1"/>
</dbReference>
<dbReference type="InterPro" id="IPR002912">
    <property type="entry name" value="ACT_dom"/>
</dbReference>
<dbReference type="SUPFAM" id="SSF53686">
    <property type="entry name" value="Tryptophan synthase beta subunit-like PLP-dependent enzymes"/>
    <property type="match status" value="1"/>
</dbReference>
<evidence type="ECO:0000256" key="3">
    <source>
        <dbReference type="ARBA" id="ARBA00012096"/>
    </source>
</evidence>
<keyword evidence="4" id="KW-0663">Pyridoxal phosphate</keyword>
<comment type="similarity">
    <text evidence="2">Belongs to the serine/threonine dehydratase family.</text>
</comment>
<dbReference type="GO" id="GO:0009097">
    <property type="term" value="P:isoleucine biosynthetic process"/>
    <property type="evidence" value="ECO:0007669"/>
    <property type="project" value="TreeGrafter"/>
</dbReference>
<dbReference type="AlphaFoldDB" id="E3H8N0"/>
<dbReference type="RefSeq" id="WP_013387679.1">
    <property type="nucleotide sequence ID" value="NC_014632.1"/>
</dbReference>
<dbReference type="KEGG" id="ipo:Ilyop_1231"/>
<dbReference type="Pfam" id="PF00291">
    <property type="entry name" value="PALP"/>
    <property type="match status" value="1"/>
</dbReference>
<gene>
    <name evidence="7" type="ordered locus">Ilyop_1231</name>
</gene>
<dbReference type="InterPro" id="IPR044561">
    <property type="entry name" value="ACT_ThrD-II-like"/>
</dbReference>
<dbReference type="Gene3D" id="3.40.50.1100">
    <property type="match status" value="2"/>
</dbReference>
<reference evidence="7 8" key="1">
    <citation type="journal article" date="2010" name="Stand. Genomic Sci.">
        <title>Complete genome sequence of Ilyobacter polytropus type strain (CuHbu1).</title>
        <authorList>
            <person name="Sikorski J."/>
            <person name="Chertkov O."/>
            <person name="Lapidus A."/>
            <person name="Nolan M."/>
            <person name="Lucas S."/>
            <person name="Del Rio T.G."/>
            <person name="Tice H."/>
            <person name="Cheng J.F."/>
            <person name="Tapia R."/>
            <person name="Han C."/>
            <person name="Goodwin L."/>
            <person name="Pitluck S."/>
            <person name="Liolios K."/>
            <person name="Ivanova N."/>
            <person name="Mavromatis K."/>
            <person name="Mikhailova N."/>
            <person name="Pati A."/>
            <person name="Chen A."/>
            <person name="Palaniappan K."/>
            <person name="Land M."/>
            <person name="Hauser L."/>
            <person name="Chang Y.J."/>
            <person name="Jeffries C.D."/>
            <person name="Brambilla E."/>
            <person name="Yasawong M."/>
            <person name="Rohde M."/>
            <person name="Pukall R."/>
            <person name="Spring S."/>
            <person name="Goker M."/>
            <person name="Woyke T."/>
            <person name="Bristow J."/>
            <person name="Eisen J.A."/>
            <person name="Markowitz V."/>
            <person name="Hugenholtz P."/>
            <person name="Kyrpides N.C."/>
            <person name="Klenk H.P."/>
        </authorList>
    </citation>
    <scope>NUCLEOTIDE SEQUENCE [LARGE SCALE GENOMIC DNA]</scope>
    <source>
        <strain evidence="8">ATCC 51220 / DSM 2926 / LMG 16218 / CuHBu1</strain>
    </source>
</reference>
<dbReference type="InterPro" id="IPR050147">
    <property type="entry name" value="Ser/Thr_Dehydratase"/>
</dbReference>
<dbReference type="CDD" id="cd01562">
    <property type="entry name" value="Thr-dehyd"/>
    <property type="match status" value="1"/>
</dbReference>
<dbReference type="STRING" id="572544.Ilyop_1231"/>
<organism evidence="7 8">
    <name type="scientific">Ilyobacter polytropus (strain ATCC 51220 / DSM 2926 / LMG 16218 / CuHBu1)</name>
    <dbReference type="NCBI Taxonomy" id="572544"/>
    <lineage>
        <taxon>Bacteria</taxon>
        <taxon>Fusobacteriati</taxon>
        <taxon>Fusobacteriota</taxon>
        <taxon>Fusobacteriia</taxon>
        <taxon>Fusobacteriales</taxon>
        <taxon>Fusobacteriaceae</taxon>
        <taxon>Ilyobacter</taxon>
    </lineage>
</organism>
<dbReference type="InterPro" id="IPR005789">
    <property type="entry name" value="Thr_deHydtase_catblc"/>
</dbReference>
<comment type="cofactor">
    <cofactor evidence="1">
        <name>pyridoxal 5'-phosphate</name>
        <dbReference type="ChEBI" id="CHEBI:597326"/>
    </cofactor>
</comment>
<dbReference type="GO" id="GO:0030170">
    <property type="term" value="F:pyridoxal phosphate binding"/>
    <property type="evidence" value="ECO:0007669"/>
    <property type="project" value="InterPro"/>
</dbReference>
<evidence type="ECO:0000256" key="2">
    <source>
        <dbReference type="ARBA" id="ARBA00010869"/>
    </source>
</evidence>
<dbReference type="EMBL" id="CP002281">
    <property type="protein sequence ID" value="ADO83012.1"/>
    <property type="molecule type" value="Genomic_DNA"/>
</dbReference>
<protein>
    <recommendedName>
        <fullName evidence="3">threonine ammonia-lyase</fullName>
        <ecNumber evidence="3">4.3.1.19</ecNumber>
    </recommendedName>
</protein>
<dbReference type="InterPro" id="IPR036052">
    <property type="entry name" value="TrpB-like_PALP_sf"/>
</dbReference>
<dbReference type="InterPro" id="IPR001926">
    <property type="entry name" value="TrpB-like_PALP"/>
</dbReference>
<proteinExistence type="inferred from homology"/>
<evidence type="ECO:0000256" key="1">
    <source>
        <dbReference type="ARBA" id="ARBA00001933"/>
    </source>
</evidence>
<dbReference type="OrthoDB" id="9811476at2"/>
<dbReference type="InterPro" id="IPR000634">
    <property type="entry name" value="Ser/Thr_deHydtase_PyrdxlP-BS"/>
</dbReference>
<feature type="domain" description="ACT" evidence="6">
    <location>
        <begin position="328"/>
        <end position="400"/>
    </location>
</feature>
<dbReference type="GO" id="GO:0006567">
    <property type="term" value="P:L-threonine catabolic process"/>
    <property type="evidence" value="ECO:0007669"/>
    <property type="project" value="InterPro"/>
</dbReference>
<sequence length="400" mass="42931">MTVALEDIKKAHNTLKGSVKRTALADCPALSEITGNEVYLKLENLQKTGSFKIRGALNKISNLTEDEKSKGVIASSAGNHAQGVALGAKDMGIKATIVMPKNAPLAKVSATRSYGAEVILHGPVYDDAYAKACEIQKETGATFVHPFDDECVIAGQGTIGLEILEDLEDVDAIVVPVGGGGLLAGIAVAVKSINPDIKVIGVEASNAASMKSALQKGYVHEINTNSTIADGIAVRKAGEVTYGLIKKYVDEIITVTESEIAQAILFLIEKNRVVTEGAGAASLAAVISGKLKMTGKKIVSIISGGNIDVNFMERILNEALIKEGRRFRFRVDIPDRAGALQDLLEGITNQNANIIQIYQSMFRENLEIGKYEMDLVIECADMEHREIIKRELIDAGYDIY</sequence>
<dbReference type="GO" id="GO:0003941">
    <property type="term" value="F:L-serine ammonia-lyase activity"/>
    <property type="evidence" value="ECO:0007669"/>
    <property type="project" value="TreeGrafter"/>
</dbReference>
<evidence type="ECO:0000256" key="5">
    <source>
        <dbReference type="ARBA" id="ARBA00023239"/>
    </source>
</evidence>
<dbReference type="HOGENOM" id="CLU_021152_4_1_0"/>